<dbReference type="GO" id="GO:0005741">
    <property type="term" value="C:mitochondrial outer membrane"/>
    <property type="evidence" value="ECO:0000318"/>
    <property type="project" value="GO_Central"/>
</dbReference>
<keyword evidence="13" id="KW-1185">Reference proteome</keyword>
<dbReference type="InterPro" id="IPR023614">
    <property type="entry name" value="Porin_dom_sf"/>
</dbReference>
<sequence>MVNGPPPFSDIGKRAKDLLTKDYNYDYKFVLSLPGSTPMGLVATGLTKGQIFLGDVSAQYKSGRTVVDVKVDTYSNVSTKVTVNEVMPSTKAVLSFDVPDHKSGKLDVQYMNPRIAIDSSIGLNPSPVLNLAAAVAHKDILLGCEVGFDTVSASFTKYTAGISFNKPDLSAALILMDKGQTLKASYVHAVDASNNTQVVAEMTHGLATLENSFTIGSAHAIDRYNRIKTRFSDNGKVAMLCQREWRPKSLITVSAEYDTKRSQVAPKWGLALALMP</sequence>
<dbReference type="OrthoDB" id="7827681at2759"/>
<dbReference type="InterPro" id="IPR027246">
    <property type="entry name" value="Porin_Euk/Tom40"/>
</dbReference>
<comment type="similarity">
    <text evidence="2">Belongs to the eukaryotic mitochondrial porin (TC 1.B.8.1) family.</text>
</comment>
<keyword evidence="7" id="KW-0626">Porin</keyword>
<dbReference type="PANTHER" id="PTHR11743">
    <property type="entry name" value="VOLTAGE-DEPENDENT ANION-SELECTIVE CHANNEL"/>
    <property type="match status" value="1"/>
</dbReference>
<evidence type="ECO:0000256" key="3">
    <source>
        <dbReference type="ARBA" id="ARBA00022448"/>
    </source>
</evidence>
<keyword evidence="5" id="KW-0812">Transmembrane</keyword>
<comment type="function">
    <text evidence="9">Forms a channel through the cell membrane that allows diffusion of small hydrophilic molecules. The channel adopts an open conformation at low or zero membrane potential and a closed conformation at potentials above 30-40 mV. The open state has a weak anion selectivity whereas the closed state is cation-selective.</text>
</comment>
<evidence type="ECO:0000256" key="6">
    <source>
        <dbReference type="ARBA" id="ARBA00023065"/>
    </source>
</evidence>
<evidence type="ECO:0000256" key="8">
    <source>
        <dbReference type="ARBA" id="ARBA00023136"/>
    </source>
</evidence>
<evidence type="ECO:0000313" key="11">
    <source>
        <dbReference type="EMBL" id="OTG27231.1"/>
    </source>
</evidence>
<keyword evidence="6" id="KW-0406">Ion transport</keyword>
<evidence type="ECO:0000256" key="4">
    <source>
        <dbReference type="ARBA" id="ARBA00022452"/>
    </source>
</evidence>
<dbReference type="PANTHER" id="PTHR11743:SF27">
    <property type="entry name" value="MITOCHONDRIAL OUTER MEMBRANE PROTEIN PORIN 4"/>
    <property type="match status" value="1"/>
</dbReference>
<gene>
    <name evidence="12" type="ORF">HannXRQ_Chr03g0069551</name>
    <name evidence="11" type="ORF">HannXRQ_Chr04g0097821</name>
</gene>
<evidence type="ECO:0000256" key="2">
    <source>
        <dbReference type="ARBA" id="ARBA00009624"/>
    </source>
</evidence>
<dbReference type="Pfam" id="PF01459">
    <property type="entry name" value="Porin_3"/>
    <property type="match status" value="1"/>
</dbReference>
<name>A0A251UY17_HELAN</name>
<keyword evidence="3" id="KW-0813">Transport</keyword>
<dbReference type="Gene3D" id="2.40.160.10">
    <property type="entry name" value="Porin"/>
    <property type="match status" value="1"/>
</dbReference>
<evidence type="ECO:0000256" key="1">
    <source>
        <dbReference type="ARBA" id="ARBA00004370"/>
    </source>
</evidence>
<dbReference type="AlphaFoldDB" id="A0A251UY17"/>
<dbReference type="EMBL" id="CM007893">
    <property type="protein sequence ID" value="OTG27231.1"/>
    <property type="molecule type" value="Genomic_DNA"/>
</dbReference>
<evidence type="ECO:0000313" key="13">
    <source>
        <dbReference type="Proteomes" id="UP000215914"/>
    </source>
</evidence>
<keyword evidence="4" id="KW-1134">Transmembrane beta strand</keyword>
<dbReference type="FunCoup" id="A0A251UY17">
    <property type="interactions" value="3510"/>
</dbReference>
<dbReference type="InParanoid" id="A0A251UY17"/>
<dbReference type="STRING" id="4232.A0A251UY17"/>
<dbReference type="GO" id="GO:0008308">
    <property type="term" value="F:voltage-gated monoatomic anion channel activity"/>
    <property type="evidence" value="ECO:0000318"/>
    <property type="project" value="GO_Central"/>
</dbReference>
<reference evidence="11" key="2">
    <citation type="submission" date="2017-02" db="EMBL/GenBank/DDBJ databases">
        <title>Sunflower complete genome.</title>
        <authorList>
            <person name="Langlade N."/>
            <person name="Munos S."/>
        </authorList>
    </citation>
    <scope>NUCLEOTIDE SEQUENCE [LARGE SCALE GENOMIC DNA]</scope>
    <source>
        <tissue evidence="11">Leaves</tissue>
    </source>
</reference>
<evidence type="ECO:0000256" key="9">
    <source>
        <dbReference type="ARBA" id="ARBA00054641"/>
    </source>
</evidence>
<evidence type="ECO:0000256" key="10">
    <source>
        <dbReference type="ARBA" id="ARBA00082427"/>
    </source>
</evidence>
<evidence type="ECO:0000256" key="7">
    <source>
        <dbReference type="ARBA" id="ARBA00023114"/>
    </source>
</evidence>
<dbReference type="EMBL" id="CM007892">
    <property type="protein sequence ID" value="OTG30901.1"/>
    <property type="molecule type" value="Genomic_DNA"/>
</dbReference>
<dbReference type="FunFam" id="2.40.160.10:FF:000003">
    <property type="entry name" value="Outer mitochondrial membrane protein porin"/>
    <property type="match status" value="1"/>
</dbReference>
<accession>A0A251UY17</accession>
<dbReference type="InterPro" id="IPR001925">
    <property type="entry name" value="Porin_Euk"/>
</dbReference>
<protein>
    <recommendedName>
        <fullName evidence="10">Voltage-dependent anion-selective channel protein</fullName>
    </recommendedName>
</protein>
<proteinExistence type="inferred from homology"/>
<dbReference type="GO" id="GO:0046930">
    <property type="term" value="C:pore complex"/>
    <property type="evidence" value="ECO:0007669"/>
    <property type="project" value="UniProtKB-KW"/>
</dbReference>
<evidence type="ECO:0000313" key="12">
    <source>
        <dbReference type="EMBL" id="OTG30901.1"/>
    </source>
</evidence>
<comment type="subcellular location">
    <subcellularLocation>
        <location evidence="1">Membrane</location>
    </subcellularLocation>
</comment>
<dbReference type="GO" id="GO:0015288">
    <property type="term" value="F:porin activity"/>
    <property type="evidence" value="ECO:0007669"/>
    <property type="project" value="UniProtKB-KW"/>
</dbReference>
<keyword evidence="8" id="KW-0472">Membrane</keyword>
<dbReference type="CDD" id="cd07306">
    <property type="entry name" value="Porin3_VDAC"/>
    <property type="match status" value="1"/>
</dbReference>
<evidence type="ECO:0000256" key="5">
    <source>
        <dbReference type="ARBA" id="ARBA00022692"/>
    </source>
</evidence>
<dbReference type="Proteomes" id="UP000215914">
    <property type="component" value="Chromosome 4"/>
</dbReference>
<organism evidence="11 13">
    <name type="scientific">Helianthus annuus</name>
    <name type="common">Common sunflower</name>
    <dbReference type="NCBI Taxonomy" id="4232"/>
    <lineage>
        <taxon>Eukaryota</taxon>
        <taxon>Viridiplantae</taxon>
        <taxon>Streptophyta</taxon>
        <taxon>Embryophyta</taxon>
        <taxon>Tracheophyta</taxon>
        <taxon>Spermatophyta</taxon>
        <taxon>Magnoliopsida</taxon>
        <taxon>eudicotyledons</taxon>
        <taxon>Gunneridae</taxon>
        <taxon>Pentapetalae</taxon>
        <taxon>asterids</taxon>
        <taxon>campanulids</taxon>
        <taxon>Asterales</taxon>
        <taxon>Asteraceae</taxon>
        <taxon>Asteroideae</taxon>
        <taxon>Heliantheae alliance</taxon>
        <taxon>Heliantheae</taxon>
        <taxon>Helianthus</taxon>
    </lineage>
</organism>
<dbReference type="Proteomes" id="UP000215914">
    <property type="component" value="Chromosome 3"/>
</dbReference>
<reference evidence="13" key="1">
    <citation type="journal article" date="2017" name="Nature">
        <title>The sunflower genome provides insights into oil metabolism, flowering and Asterid evolution.</title>
        <authorList>
            <person name="Badouin H."/>
            <person name="Gouzy J."/>
            <person name="Grassa C.J."/>
            <person name="Murat F."/>
            <person name="Staton S.E."/>
            <person name="Cottret L."/>
            <person name="Lelandais-Briere C."/>
            <person name="Owens G.L."/>
            <person name="Carrere S."/>
            <person name="Mayjonade B."/>
            <person name="Legrand L."/>
            <person name="Gill N."/>
            <person name="Kane N.C."/>
            <person name="Bowers J.E."/>
            <person name="Hubner S."/>
            <person name="Bellec A."/>
            <person name="Berard A."/>
            <person name="Berges H."/>
            <person name="Blanchet N."/>
            <person name="Boniface M.C."/>
            <person name="Brunel D."/>
            <person name="Catrice O."/>
            <person name="Chaidir N."/>
            <person name="Claudel C."/>
            <person name="Donnadieu C."/>
            <person name="Faraut T."/>
            <person name="Fievet G."/>
            <person name="Helmstetter N."/>
            <person name="King M."/>
            <person name="Knapp S.J."/>
            <person name="Lai Z."/>
            <person name="Le Paslier M.C."/>
            <person name="Lippi Y."/>
            <person name="Lorenzon L."/>
            <person name="Mandel J.R."/>
            <person name="Marage G."/>
            <person name="Marchand G."/>
            <person name="Marquand E."/>
            <person name="Bret-Mestries E."/>
            <person name="Morien E."/>
            <person name="Nambeesan S."/>
            <person name="Nguyen T."/>
            <person name="Pegot-Espagnet P."/>
            <person name="Pouilly N."/>
            <person name="Raftis F."/>
            <person name="Sallet E."/>
            <person name="Schiex T."/>
            <person name="Thomas J."/>
            <person name="Vandecasteele C."/>
            <person name="Vares D."/>
            <person name="Vear F."/>
            <person name="Vautrin S."/>
            <person name="Crespi M."/>
            <person name="Mangin B."/>
            <person name="Burke J.M."/>
            <person name="Salse J."/>
            <person name="Munos S."/>
            <person name="Vincourt P."/>
            <person name="Rieseberg L.H."/>
            <person name="Langlade N.B."/>
        </authorList>
    </citation>
    <scope>NUCLEOTIDE SEQUENCE [LARGE SCALE GENOMIC DNA]</scope>
    <source>
        <strain evidence="13">cv. SF193</strain>
    </source>
</reference>